<reference evidence="1" key="1">
    <citation type="submission" date="2023-08" db="EMBL/GenBank/DDBJ databases">
        <title>A de novo genome assembly of Solanum verrucosum Schlechtendal, a Mexican diploid species geographically isolated from the other diploid A-genome species in potato relatives.</title>
        <authorList>
            <person name="Hosaka K."/>
        </authorList>
    </citation>
    <scope>NUCLEOTIDE SEQUENCE</scope>
    <source>
        <tissue evidence="1">Young leaves</tissue>
    </source>
</reference>
<name>A0AAF0QJR1_SOLVR</name>
<evidence type="ECO:0000313" key="1">
    <source>
        <dbReference type="EMBL" id="WMV25079.1"/>
    </source>
</evidence>
<keyword evidence="2" id="KW-1185">Reference proteome</keyword>
<dbReference type="Proteomes" id="UP001234989">
    <property type="component" value="Chromosome 4"/>
</dbReference>
<organism evidence="1 2">
    <name type="scientific">Solanum verrucosum</name>
    <dbReference type="NCBI Taxonomy" id="315347"/>
    <lineage>
        <taxon>Eukaryota</taxon>
        <taxon>Viridiplantae</taxon>
        <taxon>Streptophyta</taxon>
        <taxon>Embryophyta</taxon>
        <taxon>Tracheophyta</taxon>
        <taxon>Spermatophyta</taxon>
        <taxon>Magnoliopsida</taxon>
        <taxon>eudicotyledons</taxon>
        <taxon>Gunneridae</taxon>
        <taxon>Pentapetalae</taxon>
        <taxon>asterids</taxon>
        <taxon>lamiids</taxon>
        <taxon>Solanales</taxon>
        <taxon>Solanaceae</taxon>
        <taxon>Solanoideae</taxon>
        <taxon>Solaneae</taxon>
        <taxon>Solanum</taxon>
    </lineage>
</organism>
<evidence type="ECO:0000313" key="2">
    <source>
        <dbReference type="Proteomes" id="UP001234989"/>
    </source>
</evidence>
<proteinExistence type="predicted"/>
<dbReference type="AlphaFoldDB" id="A0AAF0QJR1"/>
<accession>A0AAF0QJR1</accession>
<gene>
    <name evidence="1" type="ORF">MTR67_018464</name>
</gene>
<protein>
    <submittedName>
        <fullName evidence="1">Uncharacterized protein</fullName>
    </submittedName>
</protein>
<sequence>MCIPCTLFLGHVSACTTIFILSEALKEGDSQSCLAFLVNSRWISPDASRNGRFAMLYCLASLVVLLRAFGYRAVNCSFHEAAVFVHLC</sequence>
<dbReference type="EMBL" id="CP133615">
    <property type="protein sequence ID" value="WMV25079.1"/>
    <property type="molecule type" value="Genomic_DNA"/>
</dbReference>